<dbReference type="Pfam" id="PF13561">
    <property type="entry name" value="adh_short_C2"/>
    <property type="match status" value="1"/>
</dbReference>
<dbReference type="PROSITE" id="PS00061">
    <property type="entry name" value="ADH_SHORT"/>
    <property type="match status" value="1"/>
</dbReference>
<keyword evidence="5" id="KW-1185">Reference proteome</keyword>
<dbReference type="FunFam" id="3.40.50.720:FF:000084">
    <property type="entry name" value="Short-chain dehydrogenase reductase"/>
    <property type="match status" value="1"/>
</dbReference>
<dbReference type="PANTHER" id="PTHR43639">
    <property type="entry name" value="OXIDOREDUCTASE, SHORT-CHAIN DEHYDROGENASE/REDUCTASE FAMILY (AFU_ORTHOLOGUE AFUA_5G02870)"/>
    <property type="match status" value="1"/>
</dbReference>
<protein>
    <submittedName>
        <fullName evidence="4">NAD(P)-dependent dehydrogenase (Short-subunit alcohol dehydrogenase family)</fullName>
    </submittedName>
</protein>
<evidence type="ECO:0000256" key="2">
    <source>
        <dbReference type="ARBA" id="ARBA00023002"/>
    </source>
</evidence>
<sequence length="237" mass="24438">MLVKTALVTGASRGIGRAIAARLAADGMRVVVHYARDADAARAVVEEAGGGAFAVRASLPSQLDALVAALPPLDVLVNNAGIGLPAPIEDVTPEAFEEVFAVNVRAPFFLVQRALPLLRDGGRIVNISSGATRIAMPVGIAYSMTKGALDTFTRTLAQHLGPRGITVNTVAPGVVDTDVNASWLRGNPAAEAAMAARSALGRIGRADDIADVVSFVASDRARWLTGAWLDATGGAHL</sequence>
<evidence type="ECO:0000313" key="4">
    <source>
        <dbReference type="EMBL" id="ROP38579.1"/>
    </source>
</evidence>
<dbReference type="InterPro" id="IPR036291">
    <property type="entry name" value="NAD(P)-bd_dom_sf"/>
</dbReference>
<feature type="domain" description="Ketoreductase" evidence="3">
    <location>
        <begin position="4"/>
        <end position="173"/>
    </location>
</feature>
<evidence type="ECO:0000313" key="5">
    <source>
        <dbReference type="Proteomes" id="UP000268727"/>
    </source>
</evidence>
<dbReference type="InterPro" id="IPR057326">
    <property type="entry name" value="KR_dom"/>
</dbReference>
<dbReference type="SUPFAM" id="SSF51735">
    <property type="entry name" value="NAD(P)-binding Rossmann-fold domains"/>
    <property type="match status" value="1"/>
</dbReference>
<evidence type="ECO:0000256" key="1">
    <source>
        <dbReference type="ARBA" id="ARBA00006484"/>
    </source>
</evidence>
<name>A0A3N1H7S6_9PSEU</name>
<dbReference type="InterPro" id="IPR002347">
    <property type="entry name" value="SDR_fam"/>
</dbReference>
<dbReference type="AlphaFoldDB" id="A0A3N1H7S6"/>
<dbReference type="PRINTS" id="PR00081">
    <property type="entry name" value="GDHRDH"/>
</dbReference>
<proteinExistence type="inferred from homology"/>
<comment type="similarity">
    <text evidence="1">Belongs to the short-chain dehydrogenases/reductases (SDR) family.</text>
</comment>
<dbReference type="PRINTS" id="PR00080">
    <property type="entry name" value="SDRFAMILY"/>
</dbReference>
<keyword evidence="2" id="KW-0560">Oxidoreductase</keyword>
<dbReference type="PANTHER" id="PTHR43639:SF1">
    <property type="entry name" value="SHORT-CHAIN DEHYDROGENASE_REDUCTASE FAMILY PROTEIN"/>
    <property type="match status" value="1"/>
</dbReference>
<dbReference type="InterPro" id="IPR020904">
    <property type="entry name" value="Sc_DH/Rdtase_CS"/>
</dbReference>
<comment type="caution">
    <text evidence="4">The sequence shown here is derived from an EMBL/GenBank/DDBJ whole genome shotgun (WGS) entry which is preliminary data.</text>
</comment>
<accession>A0A3N1H7S6</accession>
<dbReference type="Gene3D" id="3.40.50.720">
    <property type="entry name" value="NAD(P)-binding Rossmann-like Domain"/>
    <property type="match status" value="1"/>
</dbReference>
<evidence type="ECO:0000259" key="3">
    <source>
        <dbReference type="SMART" id="SM00822"/>
    </source>
</evidence>
<organism evidence="4 5">
    <name type="scientific">Saccharothrix texasensis</name>
    <dbReference type="NCBI Taxonomy" id="103734"/>
    <lineage>
        <taxon>Bacteria</taxon>
        <taxon>Bacillati</taxon>
        <taxon>Actinomycetota</taxon>
        <taxon>Actinomycetes</taxon>
        <taxon>Pseudonocardiales</taxon>
        <taxon>Pseudonocardiaceae</taxon>
        <taxon>Saccharothrix</taxon>
    </lineage>
</organism>
<reference evidence="4 5" key="1">
    <citation type="submission" date="2018-11" db="EMBL/GenBank/DDBJ databases">
        <title>Sequencing the genomes of 1000 actinobacteria strains.</title>
        <authorList>
            <person name="Klenk H.-P."/>
        </authorList>
    </citation>
    <scope>NUCLEOTIDE SEQUENCE [LARGE SCALE GENOMIC DNA]</scope>
    <source>
        <strain evidence="4 5">DSM 44231</strain>
    </source>
</reference>
<dbReference type="EMBL" id="RJKM01000001">
    <property type="protein sequence ID" value="ROP38579.1"/>
    <property type="molecule type" value="Genomic_DNA"/>
</dbReference>
<dbReference type="Proteomes" id="UP000268727">
    <property type="component" value="Unassembled WGS sequence"/>
</dbReference>
<dbReference type="SMART" id="SM00822">
    <property type="entry name" value="PKS_KR"/>
    <property type="match status" value="1"/>
</dbReference>
<dbReference type="GO" id="GO:0016491">
    <property type="term" value="F:oxidoreductase activity"/>
    <property type="evidence" value="ECO:0007669"/>
    <property type="project" value="UniProtKB-KW"/>
</dbReference>
<gene>
    <name evidence="4" type="ORF">EDD40_3937</name>
</gene>